<protein>
    <submittedName>
        <fullName evidence="4">Septum formation</fullName>
    </submittedName>
</protein>
<evidence type="ECO:0000256" key="1">
    <source>
        <dbReference type="SAM" id="MobiDB-lite"/>
    </source>
</evidence>
<feature type="compositionally biased region" description="Pro residues" evidence="1">
    <location>
        <begin position="37"/>
        <end position="60"/>
    </location>
</feature>
<dbReference type="STRING" id="1993.SAMN04489713_101425"/>
<name>A0A1I4WM48_9ACTN</name>
<keyword evidence="2" id="KW-0812">Transmembrane</keyword>
<dbReference type="EMBL" id="FOVH01000001">
    <property type="protein sequence ID" value="SFN14964.1"/>
    <property type="molecule type" value="Genomic_DNA"/>
</dbReference>
<dbReference type="Proteomes" id="UP000183413">
    <property type="component" value="Unassembled WGS sequence"/>
</dbReference>
<gene>
    <name evidence="4" type="ORF">SAMN04489713_101425</name>
</gene>
<keyword evidence="2" id="KW-1133">Transmembrane helix</keyword>
<feature type="compositionally biased region" description="Pro residues" evidence="1">
    <location>
        <begin position="70"/>
        <end position="79"/>
    </location>
</feature>
<evidence type="ECO:0000313" key="4">
    <source>
        <dbReference type="EMBL" id="SFN14964.1"/>
    </source>
</evidence>
<feature type="transmembrane region" description="Helical" evidence="2">
    <location>
        <begin position="93"/>
        <end position="118"/>
    </location>
</feature>
<proteinExistence type="predicted"/>
<keyword evidence="2" id="KW-0472">Membrane</keyword>
<feature type="transmembrane region" description="Helical" evidence="2">
    <location>
        <begin position="130"/>
        <end position="157"/>
    </location>
</feature>
<dbReference type="InParanoid" id="A0A1I4WM48"/>
<feature type="domain" description="Septum formation-related" evidence="3">
    <location>
        <begin position="181"/>
        <end position="391"/>
    </location>
</feature>
<dbReference type="AlphaFoldDB" id="A0A1I4WM48"/>
<sequence>MAGARAPATRFLDHKSATTARNAAFPESSGYVSAVTTPPPADNVPDTPDSPPAWAPPDAPEPAASTEPPTGLPEPPPEAESPAGSVPRRTNTLAVVALVTALLGLVLLGIGFAVAALVQTGRRGEKGRGLAIAALAASVVWLAAAAGTAAVLGGSVFSPGSRGSDPSRPDGYVLPSTLKVGDCFTAKTHDSADPLVFPSACDHPHNGEVIAKATLPAGPYPGASKLAEQAGAVCKEHVPDKVKDVIDADFDPRAGVPGREDWNDGKREVTCMLVYVGKNNTLTTPIAGAYILPRTLRPVNPGDCMEKWVVYGGQPLVECTDEHRVQVLAIFEIRGKDYPGKKAIEEIAIKGCAERGAAIWKGAPPPLDLVDFAYVTPTKASWRSGDREVTCLLEAREGTLRRSLVPAQ</sequence>
<evidence type="ECO:0000313" key="5">
    <source>
        <dbReference type="Proteomes" id="UP000183413"/>
    </source>
</evidence>
<feature type="region of interest" description="Disordered" evidence="1">
    <location>
        <begin position="1"/>
        <end position="87"/>
    </location>
</feature>
<evidence type="ECO:0000256" key="2">
    <source>
        <dbReference type="SAM" id="Phobius"/>
    </source>
</evidence>
<organism evidence="4 5">
    <name type="scientific">Actinomadura madurae</name>
    <dbReference type="NCBI Taxonomy" id="1993"/>
    <lineage>
        <taxon>Bacteria</taxon>
        <taxon>Bacillati</taxon>
        <taxon>Actinomycetota</taxon>
        <taxon>Actinomycetes</taxon>
        <taxon>Streptosporangiales</taxon>
        <taxon>Thermomonosporaceae</taxon>
        <taxon>Actinomadura</taxon>
    </lineage>
</organism>
<evidence type="ECO:0000259" key="3">
    <source>
        <dbReference type="Pfam" id="PF13845"/>
    </source>
</evidence>
<dbReference type="InterPro" id="IPR026004">
    <property type="entry name" value="Septum_form"/>
</dbReference>
<accession>A0A1I4WM48</accession>
<reference evidence="4 5" key="1">
    <citation type="submission" date="2016-10" db="EMBL/GenBank/DDBJ databases">
        <authorList>
            <person name="de Groot N.N."/>
        </authorList>
    </citation>
    <scope>NUCLEOTIDE SEQUENCE [LARGE SCALE GENOMIC DNA]</scope>
    <source>
        <strain evidence="4 5">DSM 43067</strain>
    </source>
</reference>
<dbReference type="Pfam" id="PF13845">
    <property type="entry name" value="Septum_form"/>
    <property type="match status" value="1"/>
</dbReference>
<keyword evidence="5" id="KW-1185">Reference proteome</keyword>